<dbReference type="EMBL" id="LXQA010081269">
    <property type="protein sequence ID" value="MCI11727.1"/>
    <property type="molecule type" value="Genomic_DNA"/>
</dbReference>
<keyword evidence="2" id="KW-1185">Reference proteome</keyword>
<organism evidence="1 2">
    <name type="scientific">Trifolium medium</name>
    <dbReference type="NCBI Taxonomy" id="97028"/>
    <lineage>
        <taxon>Eukaryota</taxon>
        <taxon>Viridiplantae</taxon>
        <taxon>Streptophyta</taxon>
        <taxon>Embryophyta</taxon>
        <taxon>Tracheophyta</taxon>
        <taxon>Spermatophyta</taxon>
        <taxon>Magnoliopsida</taxon>
        <taxon>eudicotyledons</taxon>
        <taxon>Gunneridae</taxon>
        <taxon>Pentapetalae</taxon>
        <taxon>rosids</taxon>
        <taxon>fabids</taxon>
        <taxon>Fabales</taxon>
        <taxon>Fabaceae</taxon>
        <taxon>Papilionoideae</taxon>
        <taxon>50 kb inversion clade</taxon>
        <taxon>NPAAA clade</taxon>
        <taxon>Hologalegina</taxon>
        <taxon>IRL clade</taxon>
        <taxon>Trifolieae</taxon>
        <taxon>Trifolium</taxon>
    </lineage>
</organism>
<feature type="non-terminal residue" evidence="1">
    <location>
        <position position="49"/>
    </location>
</feature>
<evidence type="ECO:0000313" key="1">
    <source>
        <dbReference type="EMBL" id="MCI11727.1"/>
    </source>
</evidence>
<protein>
    <submittedName>
        <fullName evidence="1">Uncharacterized protein</fullName>
    </submittedName>
</protein>
<name>A0A392PJB1_9FABA</name>
<evidence type="ECO:0000313" key="2">
    <source>
        <dbReference type="Proteomes" id="UP000265520"/>
    </source>
</evidence>
<dbReference type="AlphaFoldDB" id="A0A392PJB1"/>
<reference evidence="1 2" key="1">
    <citation type="journal article" date="2018" name="Front. Plant Sci.">
        <title>Red Clover (Trifolium pratense) and Zigzag Clover (T. medium) - A Picture of Genomic Similarities and Differences.</title>
        <authorList>
            <person name="Dluhosova J."/>
            <person name="Istvanek J."/>
            <person name="Nedelnik J."/>
            <person name="Repkova J."/>
        </authorList>
    </citation>
    <scope>NUCLEOTIDE SEQUENCE [LARGE SCALE GENOMIC DNA]</scope>
    <source>
        <strain evidence="2">cv. 10/8</strain>
        <tissue evidence="1">Leaf</tissue>
    </source>
</reference>
<comment type="caution">
    <text evidence="1">The sequence shown here is derived from an EMBL/GenBank/DDBJ whole genome shotgun (WGS) entry which is preliminary data.</text>
</comment>
<dbReference type="Proteomes" id="UP000265520">
    <property type="component" value="Unassembled WGS sequence"/>
</dbReference>
<sequence>MKRVQVTLRKMILASPMDPTSLKWKEMVKDENFVMVRNGKEDTRPKRRR</sequence>
<proteinExistence type="predicted"/>
<accession>A0A392PJB1</accession>